<keyword evidence="2" id="KW-1185">Reference proteome</keyword>
<evidence type="ECO:0000313" key="2">
    <source>
        <dbReference type="Proteomes" id="UP000232003"/>
    </source>
</evidence>
<dbReference type="KEGG" id="nfl:COO91_06552"/>
<dbReference type="Proteomes" id="UP000232003">
    <property type="component" value="Chromosome"/>
</dbReference>
<accession>A0A2K8T0K0</accession>
<protein>
    <submittedName>
        <fullName evidence="1">Uncharacterized protein</fullName>
    </submittedName>
</protein>
<dbReference type="Gene3D" id="3.40.1350.10">
    <property type="match status" value="1"/>
</dbReference>
<organism evidence="1 2">
    <name type="scientific">Nostoc flagelliforme CCNUN1</name>
    <dbReference type="NCBI Taxonomy" id="2038116"/>
    <lineage>
        <taxon>Bacteria</taxon>
        <taxon>Bacillati</taxon>
        <taxon>Cyanobacteriota</taxon>
        <taxon>Cyanophyceae</taxon>
        <taxon>Nostocales</taxon>
        <taxon>Nostocaceae</taxon>
        <taxon>Nostoc</taxon>
    </lineage>
</organism>
<dbReference type="InterPro" id="IPR011856">
    <property type="entry name" value="tRNA_endonuc-like_dom_sf"/>
</dbReference>
<sequence length="189" mass="21863">MKFVVCKLCQAKGVDSKDFAKNYIKNGKCYLPGKFEIIDGNRLKFFKYAFNHQYRDNLYKARRLWITDSFGACSYMLLNTCLEPTGMRFKETDMEKEYQFHFGGDRQFRLNSGRADIVVDGEVIELKRETIDCNAVGQLLRYLKSSGKLKGRLVAPAIHPDALYLILFINQLGFEIKYTKVIIQATKIV</sequence>
<dbReference type="EMBL" id="CP024785">
    <property type="protein sequence ID" value="AUB40535.1"/>
    <property type="molecule type" value="Genomic_DNA"/>
</dbReference>
<reference evidence="1 2" key="1">
    <citation type="submission" date="2017-11" db="EMBL/GenBank/DDBJ databases">
        <title>Complete genome of a free-living desiccation-tolerant cyanobacterium and its photosynthetic adaptation to extreme terrestrial habitat.</title>
        <authorList>
            <person name="Shang J."/>
        </authorList>
    </citation>
    <scope>NUCLEOTIDE SEQUENCE [LARGE SCALE GENOMIC DNA]</scope>
    <source>
        <strain evidence="1 2">CCNUN1</strain>
    </source>
</reference>
<evidence type="ECO:0000313" key="1">
    <source>
        <dbReference type="EMBL" id="AUB40535.1"/>
    </source>
</evidence>
<name>A0A2K8T0K0_9NOSO</name>
<proteinExistence type="predicted"/>
<gene>
    <name evidence="1" type="ORF">COO91_06552</name>
</gene>
<dbReference type="AlphaFoldDB" id="A0A2K8T0K0"/>
<dbReference type="GO" id="GO:0003676">
    <property type="term" value="F:nucleic acid binding"/>
    <property type="evidence" value="ECO:0007669"/>
    <property type="project" value="InterPro"/>
</dbReference>